<protein>
    <submittedName>
        <fullName evidence="1">DNA-binding MarR family transcriptional regulator</fullName>
    </submittedName>
</protein>
<dbReference type="AlphaFoldDB" id="A0A7X5XRT4"/>
<comment type="caution">
    <text evidence="1">The sequence shown here is derived from an EMBL/GenBank/DDBJ whole genome shotgun (WGS) entry which is preliminary data.</text>
</comment>
<dbReference type="Proteomes" id="UP000535078">
    <property type="component" value="Unassembled WGS sequence"/>
</dbReference>
<keyword evidence="1" id="KW-0238">DNA-binding</keyword>
<dbReference type="Gene3D" id="1.10.10.10">
    <property type="entry name" value="Winged helix-like DNA-binding domain superfamily/Winged helix DNA-binding domain"/>
    <property type="match status" value="1"/>
</dbReference>
<dbReference type="SUPFAM" id="SSF46785">
    <property type="entry name" value="Winged helix' DNA-binding domain"/>
    <property type="match status" value="1"/>
</dbReference>
<dbReference type="GO" id="GO:0003677">
    <property type="term" value="F:DNA binding"/>
    <property type="evidence" value="ECO:0007669"/>
    <property type="project" value="UniProtKB-KW"/>
</dbReference>
<dbReference type="RefSeq" id="WP_167921586.1">
    <property type="nucleotide sequence ID" value="NZ_JAATIT010000003.1"/>
</dbReference>
<name>A0A7X5XRT4_9SPHN</name>
<evidence type="ECO:0000313" key="1">
    <source>
        <dbReference type="EMBL" id="NJB90105.1"/>
    </source>
</evidence>
<dbReference type="EMBL" id="JAATIT010000003">
    <property type="protein sequence ID" value="NJB90105.1"/>
    <property type="molecule type" value="Genomic_DNA"/>
</dbReference>
<keyword evidence="2" id="KW-1185">Reference proteome</keyword>
<organism evidence="1 2">
    <name type="scientific">Sphingopyxis italica</name>
    <dbReference type="NCBI Taxonomy" id="1129133"/>
    <lineage>
        <taxon>Bacteria</taxon>
        <taxon>Pseudomonadati</taxon>
        <taxon>Pseudomonadota</taxon>
        <taxon>Alphaproteobacteria</taxon>
        <taxon>Sphingomonadales</taxon>
        <taxon>Sphingomonadaceae</taxon>
        <taxon>Sphingopyxis</taxon>
    </lineage>
</organism>
<dbReference type="InterPro" id="IPR036388">
    <property type="entry name" value="WH-like_DNA-bd_sf"/>
</dbReference>
<accession>A0A7X5XRT4</accession>
<proteinExistence type="predicted"/>
<gene>
    <name evidence="1" type="ORF">GGR90_002299</name>
</gene>
<dbReference type="InterPro" id="IPR036390">
    <property type="entry name" value="WH_DNA-bd_sf"/>
</dbReference>
<evidence type="ECO:0000313" key="2">
    <source>
        <dbReference type="Proteomes" id="UP000535078"/>
    </source>
</evidence>
<reference evidence="1 2" key="1">
    <citation type="submission" date="2020-03" db="EMBL/GenBank/DDBJ databases">
        <title>Genomic Encyclopedia of Type Strains, Phase IV (KMG-IV): sequencing the most valuable type-strain genomes for metagenomic binning, comparative biology and taxonomic classification.</title>
        <authorList>
            <person name="Goeker M."/>
        </authorList>
    </citation>
    <scope>NUCLEOTIDE SEQUENCE [LARGE SCALE GENOMIC DNA]</scope>
    <source>
        <strain evidence="1 2">DSM 25229</strain>
    </source>
</reference>
<sequence>MEESENGRKRARRAGPDAFAERVLGYFYPVHYRFGMEMEQAMGQGQLGRKQAALLWLLHSEAGSDGWMPRKDIEAKLGTWFEMSPPNVTKIIRDTASPPHEMIEIIESPGSGREKVLRLTSNGRAFVSTMIASATKFLTGRVGHMDQAKLAAGLAFLEEAFGQETNLPL</sequence>